<evidence type="ECO:0000313" key="2">
    <source>
        <dbReference type="Proteomes" id="UP001566132"/>
    </source>
</evidence>
<gene>
    <name evidence="1" type="ORF">ABEB36_003081</name>
</gene>
<comment type="caution">
    <text evidence="1">The sequence shown here is derived from an EMBL/GenBank/DDBJ whole genome shotgun (WGS) entry which is preliminary data.</text>
</comment>
<keyword evidence="2" id="KW-1185">Reference proteome</keyword>
<protein>
    <submittedName>
        <fullName evidence="1">Uncharacterized protein</fullName>
    </submittedName>
</protein>
<dbReference type="EMBL" id="JBDJPC010000002">
    <property type="protein sequence ID" value="KAL1513708.1"/>
    <property type="molecule type" value="Genomic_DNA"/>
</dbReference>
<name>A0ABD1F800_HYPHA</name>
<sequence>MSAQYVCQVYNKTYLRRKKLGAHFKKEPTHRMQESKEKFELWDHLVTIAKKCPESQSGRKFYKELLNLLNNIRALNNRLFKRKNEVEINELFANAIGLEPGTYYFETKNLCKEGEMLSLMKKDYLTTNQECD</sequence>
<proteinExistence type="predicted"/>
<dbReference type="Proteomes" id="UP001566132">
    <property type="component" value="Unassembled WGS sequence"/>
</dbReference>
<accession>A0ABD1F800</accession>
<evidence type="ECO:0000313" key="1">
    <source>
        <dbReference type="EMBL" id="KAL1513708.1"/>
    </source>
</evidence>
<organism evidence="1 2">
    <name type="scientific">Hypothenemus hampei</name>
    <name type="common">Coffee berry borer</name>
    <dbReference type="NCBI Taxonomy" id="57062"/>
    <lineage>
        <taxon>Eukaryota</taxon>
        <taxon>Metazoa</taxon>
        <taxon>Ecdysozoa</taxon>
        <taxon>Arthropoda</taxon>
        <taxon>Hexapoda</taxon>
        <taxon>Insecta</taxon>
        <taxon>Pterygota</taxon>
        <taxon>Neoptera</taxon>
        <taxon>Endopterygota</taxon>
        <taxon>Coleoptera</taxon>
        <taxon>Polyphaga</taxon>
        <taxon>Cucujiformia</taxon>
        <taxon>Curculionidae</taxon>
        <taxon>Scolytinae</taxon>
        <taxon>Hypothenemus</taxon>
    </lineage>
</organism>
<reference evidence="1 2" key="1">
    <citation type="submission" date="2024-05" db="EMBL/GenBank/DDBJ databases">
        <title>Genetic variation in Jamaican populations of the coffee berry borer (Hypothenemus hampei).</title>
        <authorList>
            <person name="Errbii M."/>
            <person name="Myrie A."/>
        </authorList>
    </citation>
    <scope>NUCLEOTIDE SEQUENCE [LARGE SCALE GENOMIC DNA]</scope>
    <source>
        <strain evidence="1">JA-Hopewell-2020-01-JO</strain>
        <tissue evidence="1">Whole body</tissue>
    </source>
</reference>
<dbReference type="AlphaFoldDB" id="A0ABD1F800"/>